<evidence type="ECO:0000256" key="3">
    <source>
        <dbReference type="ARBA" id="ARBA00022989"/>
    </source>
</evidence>
<name>A0A937A9K5_9BACT</name>
<dbReference type="GO" id="GO:0005524">
    <property type="term" value="F:ATP binding"/>
    <property type="evidence" value="ECO:0007669"/>
    <property type="project" value="InterPro"/>
</dbReference>
<gene>
    <name evidence="7" type="ORF">JKP34_12785</name>
</gene>
<comment type="subcellular location">
    <subcellularLocation>
        <location evidence="1">Cell membrane</location>
        <topology evidence="1">Multi-pass membrane protein</topology>
    </subcellularLocation>
</comment>
<feature type="region of interest" description="Disordered" evidence="5">
    <location>
        <begin position="87"/>
        <end position="106"/>
    </location>
</feature>
<protein>
    <submittedName>
        <fullName evidence="7">Uncharacterized protein</fullName>
    </submittedName>
</protein>
<feature type="transmembrane region" description="Helical" evidence="6">
    <location>
        <begin position="12"/>
        <end position="33"/>
    </location>
</feature>
<dbReference type="AlphaFoldDB" id="A0A937A9K5"/>
<feature type="compositionally biased region" description="Basic residues" evidence="5">
    <location>
        <begin position="94"/>
        <end position="106"/>
    </location>
</feature>
<sequence length="106" mass="12257">MAKIDKQARTVLLIAGILFLTIGIIFKILNLYVNGYMYDTAQGQLLLKDPTTVTINAWGYIYFGLISLVFYFILKYSGKDVTFNSAKDKYNPNQRHRDKKRKIKGR</sequence>
<proteinExistence type="predicted"/>
<dbReference type="Proteomes" id="UP000642920">
    <property type="component" value="Unassembled WGS sequence"/>
</dbReference>
<keyword evidence="8" id="KW-1185">Reference proteome</keyword>
<keyword evidence="4 6" id="KW-0472">Membrane</keyword>
<evidence type="ECO:0000256" key="4">
    <source>
        <dbReference type="ARBA" id="ARBA00023136"/>
    </source>
</evidence>
<evidence type="ECO:0000313" key="7">
    <source>
        <dbReference type="EMBL" id="MBL0766135.1"/>
    </source>
</evidence>
<comment type="caution">
    <text evidence="7">The sequence shown here is derived from an EMBL/GenBank/DDBJ whole genome shotgun (WGS) entry which is preliminary data.</text>
</comment>
<evidence type="ECO:0000313" key="8">
    <source>
        <dbReference type="Proteomes" id="UP000642920"/>
    </source>
</evidence>
<dbReference type="EMBL" id="JAERQG010000003">
    <property type="protein sequence ID" value="MBL0766135.1"/>
    <property type="molecule type" value="Genomic_DNA"/>
</dbReference>
<reference evidence="7" key="1">
    <citation type="submission" date="2021-01" db="EMBL/GenBank/DDBJ databases">
        <title>Marivirga sp. nov., isolated from intertidal surface sediments.</title>
        <authorList>
            <person name="Zhang M."/>
        </authorList>
    </citation>
    <scope>NUCLEOTIDE SEQUENCE</scope>
    <source>
        <strain evidence="7">SM1354</strain>
    </source>
</reference>
<dbReference type="RefSeq" id="WP_201922060.1">
    <property type="nucleotide sequence ID" value="NZ_JAERQG010000003.1"/>
</dbReference>
<keyword evidence="3 6" id="KW-1133">Transmembrane helix</keyword>
<dbReference type="GO" id="GO:0005886">
    <property type="term" value="C:plasma membrane"/>
    <property type="evidence" value="ECO:0007669"/>
    <property type="project" value="UniProtKB-SubCell"/>
</dbReference>
<evidence type="ECO:0000256" key="2">
    <source>
        <dbReference type="ARBA" id="ARBA00022692"/>
    </source>
</evidence>
<organism evidence="7 8">
    <name type="scientific">Marivirga atlantica</name>
    <dbReference type="NCBI Taxonomy" id="1548457"/>
    <lineage>
        <taxon>Bacteria</taxon>
        <taxon>Pseudomonadati</taxon>
        <taxon>Bacteroidota</taxon>
        <taxon>Cytophagia</taxon>
        <taxon>Cytophagales</taxon>
        <taxon>Marivirgaceae</taxon>
        <taxon>Marivirga</taxon>
    </lineage>
</organism>
<keyword evidence="2 6" id="KW-0812">Transmembrane</keyword>
<dbReference type="SUPFAM" id="SSF90123">
    <property type="entry name" value="ABC transporter transmembrane region"/>
    <property type="match status" value="1"/>
</dbReference>
<evidence type="ECO:0000256" key="1">
    <source>
        <dbReference type="ARBA" id="ARBA00004651"/>
    </source>
</evidence>
<evidence type="ECO:0000256" key="5">
    <source>
        <dbReference type="SAM" id="MobiDB-lite"/>
    </source>
</evidence>
<accession>A0A937A9K5</accession>
<dbReference type="InterPro" id="IPR036640">
    <property type="entry name" value="ABC1_TM_sf"/>
</dbReference>
<feature type="transmembrane region" description="Helical" evidence="6">
    <location>
        <begin position="53"/>
        <end position="74"/>
    </location>
</feature>
<evidence type="ECO:0000256" key="6">
    <source>
        <dbReference type="SAM" id="Phobius"/>
    </source>
</evidence>